<dbReference type="EMBL" id="JAPWHE010000010">
    <property type="protein sequence ID" value="MCZ4330755.1"/>
    <property type="molecule type" value="Genomic_DNA"/>
</dbReference>
<proteinExistence type="predicted"/>
<evidence type="ECO:0000313" key="2">
    <source>
        <dbReference type="Proteomes" id="UP001068379"/>
    </source>
</evidence>
<dbReference type="InterPro" id="IPR036619">
    <property type="entry name" value="NinB_sf"/>
</dbReference>
<organism evidence="1 2">
    <name type="scientific">Castellaniella denitrificans</name>
    <dbReference type="NCBI Taxonomy" id="56119"/>
    <lineage>
        <taxon>Bacteria</taxon>
        <taxon>Pseudomonadati</taxon>
        <taxon>Pseudomonadota</taxon>
        <taxon>Betaproteobacteria</taxon>
        <taxon>Burkholderiales</taxon>
        <taxon>Alcaligenaceae</taxon>
        <taxon>Castellaniella</taxon>
    </lineage>
</organism>
<gene>
    <name evidence="1" type="ORF">O4H32_12445</name>
</gene>
<protein>
    <submittedName>
        <fullName evidence="1">Uncharacterized protein</fullName>
    </submittedName>
</protein>
<dbReference type="RefSeq" id="WP_269359628.1">
    <property type="nucleotide sequence ID" value="NZ_JAPWHE010000010.1"/>
</dbReference>
<dbReference type="SUPFAM" id="SSF103370">
    <property type="entry name" value="NinB"/>
    <property type="match status" value="1"/>
</dbReference>
<sequence>MERQVYTLTTSRVREFATRAITQAPDGWTVRITPPPRTGAQNAGTHVIYEMIAQAFPHDDAAGWKRYCKLHFGVPILRAEAPDFREAYDKSIKPLPYETKLAVMAYWPVTSIMDRSQIARYIDAIRADFEPRGVDLSLSESTA</sequence>
<name>A0ABT4M705_9BURK</name>
<reference evidence="1" key="1">
    <citation type="submission" date="2022-12" db="EMBL/GenBank/DDBJ databases">
        <title>Bacterial isolates from different developmental stages of Nematostella vectensis.</title>
        <authorList>
            <person name="Fraune S."/>
        </authorList>
    </citation>
    <scope>NUCLEOTIDE SEQUENCE</scope>
    <source>
        <strain evidence="1">G21619-S1</strain>
    </source>
</reference>
<dbReference type="Gene3D" id="1.10.3790.10">
    <property type="entry name" value="NinB"/>
    <property type="match status" value="1"/>
</dbReference>
<accession>A0ABT4M705</accession>
<dbReference type="Proteomes" id="UP001068379">
    <property type="component" value="Unassembled WGS sequence"/>
</dbReference>
<comment type="caution">
    <text evidence="1">The sequence shown here is derived from an EMBL/GenBank/DDBJ whole genome shotgun (WGS) entry which is preliminary data.</text>
</comment>
<keyword evidence="2" id="KW-1185">Reference proteome</keyword>
<evidence type="ECO:0000313" key="1">
    <source>
        <dbReference type="EMBL" id="MCZ4330755.1"/>
    </source>
</evidence>